<dbReference type="HOGENOM" id="CLU_2635506_0_0_4"/>
<name>Q1LCT7_CUPMC</name>
<protein>
    <submittedName>
        <fullName evidence="1">Uncharacterized protein</fullName>
    </submittedName>
</protein>
<reference evidence="2" key="1">
    <citation type="journal article" date="2010" name="PLoS ONE">
        <title>The complete genome sequence of Cupriavidus metallidurans strain CH34, a master survivalist in harsh and anthropogenic environments.</title>
        <authorList>
            <person name="Janssen P.J."/>
            <person name="Van Houdt R."/>
            <person name="Moors H."/>
            <person name="Monsieurs P."/>
            <person name="Morin N."/>
            <person name="Michaux A."/>
            <person name="Benotmane M.A."/>
            <person name="Leys N."/>
            <person name="Vallaeys T."/>
            <person name="Lapidus A."/>
            <person name="Monchy S."/>
            <person name="Medigue C."/>
            <person name="Taghavi S."/>
            <person name="McCorkle S."/>
            <person name="Dunn J."/>
            <person name="van der Lelie D."/>
            <person name="Mergeay M."/>
        </authorList>
    </citation>
    <scope>NUCLEOTIDE SEQUENCE [LARGE SCALE GENOMIC DNA]</scope>
    <source>
        <strain evidence="2">ATCC 43123 / DSM 2839 / NBRC 102507 / CH34</strain>
    </source>
</reference>
<proteinExistence type="predicted"/>
<accession>Q1LCT7</accession>
<organism evidence="1 2">
    <name type="scientific">Cupriavidus metallidurans (strain ATCC 43123 / DSM 2839 / NBRC 102507 / CH34)</name>
    <name type="common">Ralstonia metallidurans</name>
    <dbReference type="NCBI Taxonomy" id="266264"/>
    <lineage>
        <taxon>Bacteria</taxon>
        <taxon>Pseudomonadati</taxon>
        <taxon>Pseudomonadota</taxon>
        <taxon>Betaproteobacteria</taxon>
        <taxon>Burkholderiales</taxon>
        <taxon>Burkholderiaceae</taxon>
        <taxon>Cupriavidus</taxon>
    </lineage>
</organism>
<geneLocation type="plasmid" evidence="1 2">
    <name>megaplasmid</name>
</geneLocation>
<keyword evidence="2" id="KW-1185">Reference proteome</keyword>
<dbReference type="Proteomes" id="UP000002429">
    <property type="component" value="Plasmid megaplasmid"/>
</dbReference>
<dbReference type="EMBL" id="CP000353">
    <property type="protein sequence ID" value="ABF12039.1"/>
    <property type="molecule type" value="Genomic_DNA"/>
</dbReference>
<keyword evidence="1" id="KW-0614">Plasmid</keyword>
<evidence type="ECO:0000313" key="1">
    <source>
        <dbReference type="EMBL" id="ABF12039.1"/>
    </source>
</evidence>
<sequence length="82" mass="9470">MEMSMQRTTEYRGFAIRIDLLNTSEGMFDTWFQIKGPIRTRDAVYGARLKVLGSPFSRRWAHLVGELAARASIDQILDVDEY</sequence>
<dbReference type="eggNOG" id="ENOG50316QR">
    <property type="taxonomic scope" value="Bacteria"/>
</dbReference>
<dbReference type="AlphaFoldDB" id="Q1LCT7"/>
<gene>
    <name evidence="1" type="ordered locus">Rmet_5180</name>
</gene>
<dbReference type="KEGG" id="rme:Rmet_5180"/>
<evidence type="ECO:0000313" key="2">
    <source>
        <dbReference type="Proteomes" id="UP000002429"/>
    </source>
</evidence>